<evidence type="ECO:0000256" key="1">
    <source>
        <dbReference type="ARBA" id="ARBA00022679"/>
    </source>
</evidence>
<dbReference type="Pfam" id="PF00613">
    <property type="entry name" value="PI3Ka"/>
    <property type="match status" value="1"/>
</dbReference>
<evidence type="ECO:0000256" key="4">
    <source>
        <dbReference type="SAM" id="MobiDB-lite"/>
    </source>
</evidence>
<dbReference type="Gene3D" id="1.25.40.70">
    <property type="entry name" value="Phosphatidylinositol 3-kinase, accessory domain (PIK)"/>
    <property type="match status" value="1"/>
</dbReference>
<feature type="compositionally biased region" description="Basic and acidic residues" evidence="4">
    <location>
        <begin position="1851"/>
        <end position="1892"/>
    </location>
</feature>
<dbReference type="PROSITE" id="PS51545">
    <property type="entry name" value="PIK_HELICAL"/>
    <property type="match status" value="1"/>
</dbReference>
<gene>
    <name evidence="8" type="primary">SRSF2</name>
    <name evidence="8" type="ORF">FOL47_002939</name>
</gene>
<keyword evidence="3" id="KW-0694">RNA-binding</keyword>
<dbReference type="SMART" id="SM00146">
    <property type="entry name" value="PI3Kc"/>
    <property type="match status" value="1"/>
</dbReference>
<dbReference type="GO" id="GO:0034271">
    <property type="term" value="C:phosphatidylinositol 3-kinase complex, class III, type I"/>
    <property type="evidence" value="ECO:0007669"/>
    <property type="project" value="TreeGrafter"/>
</dbReference>
<dbReference type="SMART" id="SM00360">
    <property type="entry name" value="RRM"/>
    <property type="match status" value="1"/>
</dbReference>
<dbReference type="Pfam" id="PF00454">
    <property type="entry name" value="PI3_PI4_kinase"/>
    <property type="match status" value="1"/>
</dbReference>
<feature type="compositionally biased region" description="Low complexity" evidence="4">
    <location>
        <begin position="829"/>
        <end position="842"/>
    </location>
</feature>
<feature type="region of interest" description="Disordered" evidence="4">
    <location>
        <begin position="1175"/>
        <end position="1198"/>
    </location>
</feature>
<evidence type="ECO:0000256" key="3">
    <source>
        <dbReference type="PROSITE-ProRule" id="PRU00176"/>
    </source>
</evidence>
<evidence type="ECO:0000259" key="5">
    <source>
        <dbReference type="PROSITE" id="PS50102"/>
    </source>
</evidence>
<organism evidence="8 9">
    <name type="scientific">Perkinsus chesapeaki</name>
    <name type="common">Clam parasite</name>
    <name type="synonym">Perkinsus andrewsi</name>
    <dbReference type="NCBI Taxonomy" id="330153"/>
    <lineage>
        <taxon>Eukaryota</taxon>
        <taxon>Sar</taxon>
        <taxon>Alveolata</taxon>
        <taxon>Perkinsozoa</taxon>
        <taxon>Perkinsea</taxon>
        <taxon>Perkinsida</taxon>
        <taxon>Perkinsidae</taxon>
        <taxon>Perkinsus</taxon>
    </lineage>
</organism>
<name>A0A7J6MAQ0_PERCH</name>
<proteinExistence type="predicted"/>
<feature type="region of interest" description="Disordered" evidence="4">
    <location>
        <begin position="485"/>
        <end position="561"/>
    </location>
</feature>
<evidence type="ECO:0000313" key="8">
    <source>
        <dbReference type="EMBL" id="KAF4668605.1"/>
    </source>
</evidence>
<dbReference type="GO" id="GO:0003723">
    <property type="term" value="F:RNA binding"/>
    <property type="evidence" value="ECO:0007669"/>
    <property type="project" value="UniProtKB-UniRule"/>
</dbReference>
<feature type="region of interest" description="Disordered" evidence="4">
    <location>
        <begin position="1"/>
        <end position="21"/>
    </location>
</feature>
<feature type="domain" description="PIK helical" evidence="7">
    <location>
        <begin position="240"/>
        <end position="454"/>
    </location>
</feature>
<dbReference type="PANTHER" id="PTHR10048">
    <property type="entry name" value="PHOSPHATIDYLINOSITOL KINASE"/>
    <property type="match status" value="1"/>
</dbReference>
<feature type="domain" description="RRM" evidence="5">
    <location>
        <begin position="1722"/>
        <end position="1800"/>
    </location>
</feature>
<dbReference type="PROSITE" id="PS00915">
    <property type="entry name" value="PI3_4_KINASE_1"/>
    <property type="match status" value="1"/>
</dbReference>
<dbReference type="InterPro" id="IPR012677">
    <property type="entry name" value="Nucleotide-bd_a/b_plait_sf"/>
</dbReference>
<dbReference type="Gene3D" id="3.30.70.330">
    <property type="match status" value="1"/>
</dbReference>
<dbReference type="PROSITE" id="PS50290">
    <property type="entry name" value="PI3_4_KINASE_3"/>
    <property type="match status" value="1"/>
</dbReference>
<dbReference type="SUPFAM" id="SSF56112">
    <property type="entry name" value="Protein kinase-like (PK-like)"/>
    <property type="match status" value="1"/>
</dbReference>
<dbReference type="Pfam" id="PF00076">
    <property type="entry name" value="RRM_1"/>
    <property type="match status" value="1"/>
</dbReference>
<dbReference type="PANTHER" id="PTHR10048:SF7">
    <property type="entry name" value="PHOSPHATIDYLINOSITOL 3-KINASE CATALYTIC SUBUNIT TYPE 3"/>
    <property type="match status" value="1"/>
</dbReference>
<dbReference type="CDD" id="cd12311">
    <property type="entry name" value="RRM_SRSF2_SRSF8"/>
    <property type="match status" value="1"/>
</dbReference>
<dbReference type="GO" id="GO:0048015">
    <property type="term" value="P:phosphatidylinositol-mediated signaling"/>
    <property type="evidence" value="ECO:0007669"/>
    <property type="project" value="TreeGrafter"/>
</dbReference>
<dbReference type="GO" id="GO:0005768">
    <property type="term" value="C:endosome"/>
    <property type="evidence" value="ECO:0007669"/>
    <property type="project" value="TreeGrafter"/>
</dbReference>
<dbReference type="Gene3D" id="1.10.1070.11">
    <property type="entry name" value="Phosphatidylinositol 3-/4-kinase, catalytic domain"/>
    <property type="match status" value="1"/>
</dbReference>
<dbReference type="SMART" id="SM00145">
    <property type="entry name" value="PI3Ka"/>
    <property type="match status" value="1"/>
</dbReference>
<dbReference type="GO" id="GO:0006897">
    <property type="term" value="P:endocytosis"/>
    <property type="evidence" value="ECO:0007669"/>
    <property type="project" value="TreeGrafter"/>
</dbReference>
<dbReference type="Gene3D" id="3.30.1010.10">
    <property type="entry name" value="Phosphatidylinositol 3-kinase Catalytic Subunit, Chain A, domain 4"/>
    <property type="match status" value="1"/>
</dbReference>
<feature type="region of interest" description="Disordered" evidence="4">
    <location>
        <begin position="1612"/>
        <end position="1649"/>
    </location>
</feature>
<dbReference type="GO" id="GO:0000407">
    <property type="term" value="C:phagophore assembly site"/>
    <property type="evidence" value="ECO:0007669"/>
    <property type="project" value="TreeGrafter"/>
</dbReference>
<dbReference type="SUPFAM" id="SSF54928">
    <property type="entry name" value="RNA-binding domain, RBD"/>
    <property type="match status" value="1"/>
</dbReference>
<dbReference type="InterPro" id="IPR057756">
    <property type="entry name" value="PI3-kinase_type3/VPS34_cat"/>
</dbReference>
<dbReference type="GO" id="GO:0034272">
    <property type="term" value="C:phosphatidylinositol 3-kinase complex, class III, type II"/>
    <property type="evidence" value="ECO:0007669"/>
    <property type="project" value="TreeGrafter"/>
</dbReference>
<feature type="compositionally biased region" description="Pro residues" evidence="4">
    <location>
        <begin position="103"/>
        <end position="112"/>
    </location>
</feature>
<feature type="domain" description="PI3K/PI4K catalytic" evidence="6">
    <location>
        <begin position="712"/>
        <end position="1001"/>
    </location>
</feature>
<dbReference type="InterPro" id="IPR000504">
    <property type="entry name" value="RRM_dom"/>
</dbReference>
<dbReference type="InterPro" id="IPR011009">
    <property type="entry name" value="Kinase-like_dom_sf"/>
</dbReference>
<evidence type="ECO:0000259" key="6">
    <source>
        <dbReference type="PROSITE" id="PS50290"/>
    </source>
</evidence>
<dbReference type="GO" id="GO:0000045">
    <property type="term" value="P:autophagosome assembly"/>
    <property type="evidence" value="ECO:0007669"/>
    <property type="project" value="TreeGrafter"/>
</dbReference>
<dbReference type="InterPro" id="IPR000403">
    <property type="entry name" value="PI3/4_kinase_cat_dom"/>
</dbReference>
<dbReference type="OrthoDB" id="443806at2759"/>
<dbReference type="GO" id="GO:0016303">
    <property type="term" value="F:1-phosphatidylinositol-3-kinase activity"/>
    <property type="evidence" value="ECO:0007669"/>
    <property type="project" value="TreeGrafter"/>
</dbReference>
<feature type="region of interest" description="Disordered" evidence="4">
    <location>
        <begin position="1835"/>
        <end position="1922"/>
    </location>
</feature>
<dbReference type="InterPro" id="IPR018936">
    <property type="entry name" value="PI3/4_kinase_CS"/>
</dbReference>
<dbReference type="EMBL" id="JAAPAO010000187">
    <property type="protein sequence ID" value="KAF4668605.1"/>
    <property type="molecule type" value="Genomic_DNA"/>
</dbReference>
<dbReference type="InterPro" id="IPR036940">
    <property type="entry name" value="PI3/4_kinase_cat_sf"/>
</dbReference>
<dbReference type="PROSITE" id="PS00916">
    <property type="entry name" value="PI3_4_KINASE_2"/>
    <property type="match status" value="1"/>
</dbReference>
<feature type="compositionally biased region" description="Low complexity" evidence="4">
    <location>
        <begin position="1905"/>
        <end position="1916"/>
    </location>
</feature>
<dbReference type="GO" id="GO:0005777">
    <property type="term" value="C:peroxisome"/>
    <property type="evidence" value="ECO:0007669"/>
    <property type="project" value="TreeGrafter"/>
</dbReference>
<dbReference type="InterPro" id="IPR042236">
    <property type="entry name" value="PI3K_accessory_sf"/>
</dbReference>
<keyword evidence="2" id="KW-0418">Kinase</keyword>
<keyword evidence="1" id="KW-0808">Transferase</keyword>
<evidence type="ECO:0000256" key="2">
    <source>
        <dbReference type="ARBA" id="ARBA00022777"/>
    </source>
</evidence>
<dbReference type="InterPro" id="IPR001263">
    <property type="entry name" value="PI3K_accessory_dom"/>
</dbReference>
<dbReference type="InterPro" id="IPR015433">
    <property type="entry name" value="PI3/4_kinase"/>
</dbReference>
<sequence length="1922" mass="212604">MLREDDDYGGGGGIGENSNDIIYNDDDDDKYINIRDALMDDYEAESTARALGIPSPRPTIKVIQALSNSDNRFIIIHLNHRTEAPVLYSSVRPKEPVKSILIKPPPPPPSSPPQQQEGDSQPVAAAAACCTGNTTNVDIPWILAPINGSSSSGYRIPQSTISIDDGRVKGVEPKTAQMLAIDNTSSNGFVHFMPIVDYEAHRIHPSAIKADKLSRKYTSKLPHLPTTTGTSIAAAIAGAPRPSAEENRALTRLIRLPFISQPLTLPQKHLLLRYCWGLSKQPEALQRVMQAVDWNDPDEVEEAQTLLDIWAPLGFDDALCLLTPTPTPVETPGAVSILRPPPPPVWYYAVSRLQDTSTDDNTLSLYLLQLTLALRYEKPSMAPSTTILPTQQQDQQGVTTTRGFGRRPLAQFLVRRATKSLPIATALFWMLQAEKRTPTSSSTAAAAVAGSNTTTASASAAAPPVIQSSITPLIGGGGGANRLASSSTATFTDDTSNNGSVNEANNGLNTTLDGNNNTESLPSTTRVLDDDSIVLQGGGEGTGDEDDDGNSLPPGDASIGDVSEPDIDAHLAGFVRAEVSTTTTTSSSTTANNNTAQNIDIFSLTAQHLWRELGRSEASNPEGGPKIRKALEAQCALRQRLLEVAKAVKHVGSADLTRPIPFNIAPPLPIDPSVRLVRVDANRSFCIKSSMMPIVLTCEVVQSTVNTQPATQPATAPLMRHQGWQKQQQQQQPGKDIRQYMFKVGDDLRQDQLVLQLITVMDSLFKKYGLDLRLTPYKVVALSPRDGMIEFVSRSRTLSSALRENGNNLMTYFKNCAKASSSGGGGGQQQQQHASSSESSSSSATRLKEILETFTRSCAGYCVITYVLGIGDRHLDNLMVDDEGHMFHVDFGYIFGRDPKPLPPPMKLCKEMVEGMGGQDSQYFRLFRQYCYSAYRILRTNSKLILSLVGLVQGANIKDLVEQDPQMVLSRMEQKLAPEISEEEAESRFLGLINDSTNALFPLYFFYMDVDNLLSVPKICTWCKGVVGKLSRATSNPLMRTYLGYVLQRLDAGEYTSTSQYWDEVYRSINAVEDPVNQGRLNPTMEEDKVAFRGFETVYSLAALDPEDRATYFESWFTEDVDHSRAGATEVKTALAECDIFFKDMSDDDVDKCIDIVRQNASKFPVDSRHFLESFPAPGTMHHKRRKAADKESKDGLGDGVLSEEEIVERRVKSAISKRLTAEELRTDIERTMDTGLRPCYGPLYTTSTGALARDVYREPIEIDDNDKTTTSSTSGSNVNRCKSTAELRAEAMATYKEREDAYYKACPLSLDIHLCSCIPIQPKVLWSILKDDVMWCSPYSGMELALRKTKALKVVEDDSNNEDGAASGGGGGKKSQYIPRDLMKQIEQLIRELGSNATVDKLMRRLDWGKNSQKKERFGPLREVLGRLPRVFYEPDYMFLREGLEGIVSWPDDDDERSEEDKLNEMVNTFDYWCRLSINKAEVSNNLVTMLSTPESCPERRYPLNTAKEYLATNGVNPDHELALLTDLFIPGNNIYLRKGYEDKSMEEEDGNNKRVSEYIYNTLIKSPYRAIDADALRKVIRDNFTKEENKAFENAINDVIKAGMILPHKTDTSSSSPQVPPNGDVPASSGEDGGIPSQSTSLTHSDDNNGYDDTLYQHFFHDPLNIYLATDAEEYLSVKDDIHVWNRLNCGWLSLPPSFSFSFISQYYSSMNIGQLNDLFSIKVDGIDDRVRKDDLREGFAKFGEIGDVFIPVDRYTGVSRGFGFVRFYERRDAEDAIRDMDNTDFQGCRITVAAAMYNKESSYGGGKGKGYGRGGYGGGGYGSSGRYGGGGGYDDRYSSPPYGGYPNDARRGSSRERRSSRDRSRSPYERTRGTRDETANSRSRSRDNNKSPSRRRRDSRSRSSSSRGGANDDAAADRR</sequence>
<evidence type="ECO:0000313" key="9">
    <source>
        <dbReference type="Proteomes" id="UP000591131"/>
    </source>
</evidence>
<feature type="region of interest" description="Disordered" evidence="4">
    <location>
        <begin position="98"/>
        <end position="123"/>
    </location>
</feature>
<reference evidence="8 9" key="1">
    <citation type="submission" date="2020-04" db="EMBL/GenBank/DDBJ databases">
        <title>Perkinsus chesapeaki whole genome sequence.</title>
        <authorList>
            <person name="Bogema D.R."/>
        </authorList>
    </citation>
    <scope>NUCLEOTIDE SEQUENCE [LARGE SCALE GENOMIC DNA]</scope>
    <source>
        <strain evidence="8">ATCC PRA-425</strain>
    </source>
</reference>
<feature type="compositionally biased region" description="Low complexity" evidence="4">
    <location>
        <begin position="485"/>
        <end position="496"/>
    </location>
</feature>
<dbReference type="InterPro" id="IPR016024">
    <property type="entry name" value="ARM-type_fold"/>
</dbReference>
<feature type="region of interest" description="Disordered" evidence="4">
    <location>
        <begin position="821"/>
        <end position="842"/>
    </location>
</feature>
<dbReference type="PROSITE" id="PS50102">
    <property type="entry name" value="RRM"/>
    <property type="match status" value="1"/>
</dbReference>
<keyword evidence="9" id="KW-1185">Reference proteome</keyword>
<dbReference type="Proteomes" id="UP000591131">
    <property type="component" value="Unassembled WGS sequence"/>
</dbReference>
<evidence type="ECO:0000259" key="7">
    <source>
        <dbReference type="PROSITE" id="PS51545"/>
    </source>
</evidence>
<accession>A0A7J6MAQ0</accession>
<dbReference type="InterPro" id="IPR035979">
    <property type="entry name" value="RBD_domain_sf"/>
</dbReference>
<dbReference type="CDD" id="cd00896">
    <property type="entry name" value="PI3Kc_III"/>
    <property type="match status" value="1"/>
</dbReference>
<feature type="compositionally biased region" description="Low complexity" evidence="4">
    <location>
        <begin position="505"/>
        <end position="518"/>
    </location>
</feature>
<dbReference type="SUPFAM" id="SSF48371">
    <property type="entry name" value="ARM repeat"/>
    <property type="match status" value="1"/>
</dbReference>
<comment type="caution">
    <text evidence="8">The sequence shown here is derived from an EMBL/GenBank/DDBJ whole genome shotgun (WGS) entry which is preliminary data.</text>
</comment>
<protein>
    <submittedName>
        <fullName evidence="8">Serine arginine-rich splicing factor 2</fullName>
    </submittedName>
</protein>